<name>A0A521F730_9ACTN</name>
<evidence type="ECO:0000256" key="1">
    <source>
        <dbReference type="SAM" id="Phobius"/>
    </source>
</evidence>
<feature type="transmembrane region" description="Helical" evidence="1">
    <location>
        <begin position="14"/>
        <end position="33"/>
    </location>
</feature>
<organism evidence="2 3">
    <name type="scientific">Geodermatophilus aquaeductus</name>
    <dbReference type="NCBI Taxonomy" id="1564161"/>
    <lineage>
        <taxon>Bacteria</taxon>
        <taxon>Bacillati</taxon>
        <taxon>Actinomycetota</taxon>
        <taxon>Actinomycetes</taxon>
        <taxon>Geodermatophilales</taxon>
        <taxon>Geodermatophilaceae</taxon>
        <taxon>Geodermatophilus</taxon>
    </lineage>
</organism>
<keyword evidence="3" id="KW-1185">Reference proteome</keyword>
<dbReference type="RefSeq" id="WP_142459670.1">
    <property type="nucleotide sequence ID" value="NZ_FXTJ01000007.1"/>
</dbReference>
<feature type="transmembrane region" description="Helical" evidence="1">
    <location>
        <begin position="54"/>
        <end position="72"/>
    </location>
</feature>
<reference evidence="2 3" key="1">
    <citation type="submission" date="2017-05" db="EMBL/GenBank/DDBJ databases">
        <authorList>
            <person name="Varghese N."/>
            <person name="Submissions S."/>
        </authorList>
    </citation>
    <scope>NUCLEOTIDE SEQUENCE [LARGE SCALE GENOMIC DNA]</scope>
    <source>
        <strain evidence="2 3">DSM 46834</strain>
    </source>
</reference>
<keyword evidence="1" id="KW-0812">Transmembrane</keyword>
<protein>
    <submittedName>
        <fullName evidence="2">Uncharacterized protein</fullName>
    </submittedName>
</protein>
<accession>A0A521F730</accession>
<evidence type="ECO:0000313" key="3">
    <source>
        <dbReference type="Proteomes" id="UP000317484"/>
    </source>
</evidence>
<evidence type="ECO:0000313" key="2">
    <source>
        <dbReference type="EMBL" id="SMO91330.1"/>
    </source>
</evidence>
<dbReference type="AlphaFoldDB" id="A0A521F730"/>
<keyword evidence="1" id="KW-1133">Transmembrane helix</keyword>
<keyword evidence="1" id="KW-0472">Membrane</keyword>
<proteinExistence type="predicted"/>
<sequence>MNFLASILPGVRQLRTPATVGALWVAAISVVAVPRWDKLRVNAGLAQAQAIMNAVPQTIEIAALVLIIYVIGCIATPLQLALGRRLIASVFAVIEWMIQQDLPGRPRRVRIAHRLHDHFADDPRCVTLPLEGALTTSFAQAGAPALACQVVPFAHVIESLESAAVQLGEKLPLQAEEYDRLRAESEFRGAIALPLSVLIGLVSVPISWLLLPVAVAVSAGLTFQAHQLRQRSRGLLAVCLHLGYVRSPLVDGLISAVKRMKLPEDASSGTWSAAISMAATYLGDWELSTQIQLEFYPGLAAEEPKNVQDFLDFLMLHEPDGVWFAVQELRKYGREVSEAYPAEPDPLA</sequence>
<dbReference type="EMBL" id="FXTJ01000007">
    <property type="protein sequence ID" value="SMO91330.1"/>
    <property type="molecule type" value="Genomic_DNA"/>
</dbReference>
<dbReference type="Proteomes" id="UP000317484">
    <property type="component" value="Unassembled WGS sequence"/>
</dbReference>
<gene>
    <name evidence="2" type="ORF">SAMN06273567_10737</name>
</gene>